<dbReference type="AlphaFoldDB" id="S2VXP5"/>
<dbReference type="CDD" id="cd08180">
    <property type="entry name" value="PDD"/>
    <property type="match status" value="1"/>
</dbReference>
<gene>
    <name evidence="4" type="ORF">HMPREF9306_01822</name>
</gene>
<dbReference type="Gene3D" id="1.20.1090.10">
    <property type="entry name" value="Dehydroquinate synthase-like - alpha domain"/>
    <property type="match status" value="1"/>
</dbReference>
<accession>S2VXP5</accession>
<evidence type="ECO:0000259" key="3">
    <source>
        <dbReference type="Pfam" id="PF25137"/>
    </source>
</evidence>
<dbReference type="InterPro" id="IPR018211">
    <property type="entry name" value="ADH_Fe_CS"/>
</dbReference>
<dbReference type="GO" id="GO:0046872">
    <property type="term" value="F:metal ion binding"/>
    <property type="evidence" value="ECO:0007669"/>
    <property type="project" value="InterPro"/>
</dbReference>
<dbReference type="HOGENOM" id="CLU_007207_0_0_11"/>
<dbReference type="RefSeq" id="WP_016456628.1">
    <property type="nucleotide sequence ID" value="NZ_KE150269.1"/>
</dbReference>
<proteinExistence type="predicted"/>
<sequence>MPNFQIPTKVHMGDDSLDVLDEFAGAKVLVVTDGFLATTDHFKEIVARLDDVKVFDKVEPNPTVDLVAQGVAEYLQFGPEIVLAYGGGSAIDTAKAVHLIAGEDGRGAPGGIVVIPTTSGSGSEVTSYAVITDEANETKIPLLSEKMYARIAILDPEAVRSCPSKTTADSGMDVLTHATEAYVSTGANDFTDALAEKAVSLVFENLHECFVDGNDMDARKHMHSASSLAASSFENAGLGITHSLAHALGGHFHVAHGRLNAILLPHVIEYNSQDPQAMSRYARLGRMVSPDSNGPSAVRMFVQHIRRMNEKLQIPDSLHLAGVDSDECRKKLDEMTASAMVDRCTQTNPVKPTEEDLRQIILRAL</sequence>
<evidence type="ECO:0000259" key="2">
    <source>
        <dbReference type="Pfam" id="PF00465"/>
    </source>
</evidence>
<comment type="caution">
    <text evidence="4">The sequence shown here is derived from an EMBL/GenBank/DDBJ whole genome shotgun (WGS) entry which is preliminary data.</text>
</comment>
<dbReference type="InterPro" id="IPR039697">
    <property type="entry name" value="Alcohol_dehydrogenase_Fe"/>
</dbReference>
<evidence type="ECO:0000313" key="5">
    <source>
        <dbReference type="Proteomes" id="UP000014417"/>
    </source>
</evidence>
<dbReference type="InterPro" id="IPR056798">
    <property type="entry name" value="ADH_Fe_C"/>
</dbReference>
<dbReference type="STRING" id="883161.HMPREF9306_01822"/>
<dbReference type="Gene3D" id="3.40.50.1970">
    <property type="match status" value="1"/>
</dbReference>
<evidence type="ECO:0000313" key="4">
    <source>
        <dbReference type="EMBL" id="EPD32253.1"/>
    </source>
</evidence>
<dbReference type="InterPro" id="IPR001670">
    <property type="entry name" value="ADH_Fe/GldA"/>
</dbReference>
<dbReference type="SUPFAM" id="SSF56796">
    <property type="entry name" value="Dehydroquinate synthase-like"/>
    <property type="match status" value="1"/>
</dbReference>
<dbReference type="PANTHER" id="PTHR11496:SF83">
    <property type="entry name" value="HYDROXYACID-OXOACID TRANSHYDROGENASE, MITOCHONDRIAL"/>
    <property type="match status" value="1"/>
</dbReference>
<dbReference type="EMBL" id="AGZR01000009">
    <property type="protein sequence ID" value="EPD32253.1"/>
    <property type="molecule type" value="Genomic_DNA"/>
</dbReference>
<dbReference type="Proteomes" id="UP000014417">
    <property type="component" value="Unassembled WGS sequence"/>
</dbReference>
<dbReference type="FunFam" id="3.40.50.1970:FF:000003">
    <property type="entry name" value="Alcohol dehydrogenase, iron-containing"/>
    <property type="match status" value="1"/>
</dbReference>
<feature type="domain" description="Fe-containing alcohol dehydrogenase-like C-terminal" evidence="3">
    <location>
        <begin position="167"/>
        <end position="364"/>
    </location>
</feature>
<dbReference type="PANTHER" id="PTHR11496">
    <property type="entry name" value="ALCOHOL DEHYDROGENASE"/>
    <property type="match status" value="1"/>
</dbReference>
<dbReference type="Pfam" id="PF25137">
    <property type="entry name" value="ADH_Fe_C"/>
    <property type="match status" value="1"/>
</dbReference>
<dbReference type="PATRIC" id="fig|883161.3.peg.1809"/>
<dbReference type="PROSITE" id="PS00913">
    <property type="entry name" value="ADH_IRON_1"/>
    <property type="match status" value="1"/>
</dbReference>
<feature type="domain" description="Alcohol dehydrogenase iron-type/glycerol dehydrogenase GldA" evidence="2">
    <location>
        <begin position="7"/>
        <end position="156"/>
    </location>
</feature>
<evidence type="ECO:0000256" key="1">
    <source>
        <dbReference type="ARBA" id="ARBA00023002"/>
    </source>
</evidence>
<keyword evidence="1" id="KW-0560">Oxidoreductase</keyword>
<protein>
    <submittedName>
        <fullName evidence="4">Uncharacterized protein</fullName>
    </submittedName>
</protein>
<organism evidence="4 5">
    <name type="scientific">Propionimicrobium lymphophilum ACS-093-V-SCH5</name>
    <dbReference type="NCBI Taxonomy" id="883161"/>
    <lineage>
        <taxon>Bacteria</taxon>
        <taxon>Bacillati</taxon>
        <taxon>Actinomycetota</taxon>
        <taxon>Actinomycetes</taxon>
        <taxon>Propionibacteriales</taxon>
        <taxon>Propionibacteriaceae</taxon>
        <taxon>Propionimicrobium</taxon>
    </lineage>
</organism>
<dbReference type="Pfam" id="PF00465">
    <property type="entry name" value="Fe-ADH"/>
    <property type="match status" value="1"/>
</dbReference>
<dbReference type="FunFam" id="1.20.1090.10:FF:000001">
    <property type="entry name" value="Aldehyde-alcohol dehydrogenase"/>
    <property type="match status" value="1"/>
</dbReference>
<keyword evidence="5" id="KW-1185">Reference proteome</keyword>
<reference evidence="4 5" key="1">
    <citation type="submission" date="2013-04" db="EMBL/GenBank/DDBJ databases">
        <title>The Genome Sequence of Propionimicrobium lymphophilum ACS-093-V-SCH5.</title>
        <authorList>
            <consortium name="The Broad Institute Genomics Platform"/>
            <person name="Earl A."/>
            <person name="Ward D."/>
            <person name="Feldgarden M."/>
            <person name="Gevers D."/>
            <person name="Saerens B."/>
            <person name="Vaneechoutte M."/>
            <person name="Walker B."/>
            <person name="Young S."/>
            <person name="Zeng Q."/>
            <person name="Gargeya S."/>
            <person name="Fitzgerald M."/>
            <person name="Haas B."/>
            <person name="Abouelleil A."/>
            <person name="Allen A.W."/>
            <person name="Alvarado L."/>
            <person name="Arachchi H.M."/>
            <person name="Berlin A.M."/>
            <person name="Chapman S.B."/>
            <person name="Gainer-Dewar J."/>
            <person name="Goldberg J."/>
            <person name="Griggs A."/>
            <person name="Gujja S."/>
            <person name="Hansen M."/>
            <person name="Howarth C."/>
            <person name="Imamovic A."/>
            <person name="Ireland A."/>
            <person name="Larimer J."/>
            <person name="McCowan C."/>
            <person name="Murphy C."/>
            <person name="Pearson M."/>
            <person name="Poon T.W."/>
            <person name="Priest M."/>
            <person name="Roberts A."/>
            <person name="Saif S."/>
            <person name="Shea T."/>
            <person name="Sisk P."/>
            <person name="Sykes S."/>
            <person name="Wortman J."/>
            <person name="Nusbaum C."/>
            <person name="Birren B."/>
        </authorList>
    </citation>
    <scope>NUCLEOTIDE SEQUENCE [LARGE SCALE GENOMIC DNA]</scope>
    <source>
        <strain evidence="4 5">ACS-093-V-SCH5</strain>
    </source>
</reference>
<name>S2VXP5_9ACTN</name>
<dbReference type="OrthoDB" id="323926at2"/>
<dbReference type="GO" id="GO:0004022">
    <property type="term" value="F:alcohol dehydrogenase (NAD+) activity"/>
    <property type="evidence" value="ECO:0007669"/>
    <property type="project" value="UniProtKB-ARBA"/>
</dbReference>